<accession>A0A0S8GBV0</accession>
<dbReference type="EMBL" id="LJUI01000015">
    <property type="protein sequence ID" value="KPK70479.1"/>
    <property type="molecule type" value="Genomic_DNA"/>
</dbReference>
<dbReference type="PROSITE" id="PS51352">
    <property type="entry name" value="THIOREDOXIN_2"/>
    <property type="match status" value="1"/>
</dbReference>
<dbReference type="Gene3D" id="3.40.30.10">
    <property type="entry name" value="Glutaredoxin"/>
    <property type="match status" value="1"/>
</dbReference>
<gene>
    <name evidence="2" type="ORF">AMJ82_03150</name>
</gene>
<dbReference type="Proteomes" id="UP000051717">
    <property type="component" value="Unassembled WGS sequence"/>
</dbReference>
<sequence>MLASGKRLQVDVGWRRTISGAAVLGVLLTFAAGWVVAGEPGDGEEDNPKVELIDAADACVVSDFTMENVDGERVSLDDLLEDGVVLIDFWALWCRPCLRELDYLNDFNNKRGKDGFAVVTVNIDTPESISRVKSYVQSRGYGFEVLLDPEKELYYDLNVPAIPYSVLIDREGRIRSVHIGFQLGDEKIMEREIAALIEEGVANETGEETSGE</sequence>
<dbReference type="SUPFAM" id="SSF52833">
    <property type="entry name" value="Thioredoxin-like"/>
    <property type="match status" value="1"/>
</dbReference>
<dbReference type="PANTHER" id="PTHR42852:SF17">
    <property type="entry name" value="THIOREDOXIN-LIKE PROTEIN HI_1115"/>
    <property type="match status" value="1"/>
</dbReference>
<dbReference type="GO" id="GO:0016491">
    <property type="term" value="F:oxidoreductase activity"/>
    <property type="evidence" value="ECO:0007669"/>
    <property type="project" value="InterPro"/>
</dbReference>
<dbReference type="InterPro" id="IPR036249">
    <property type="entry name" value="Thioredoxin-like_sf"/>
</dbReference>
<dbReference type="InterPro" id="IPR013766">
    <property type="entry name" value="Thioredoxin_domain"/>
</dbReference>
<dbReference type="GO" id="GO:0016209">
    <property type="term" value="F:antioxidant activity"/>
    <property type="evidence" value="ECO:0007669"/>
    <property type="project" value="InterPro"/>
</dbReference>
<protein>
    <recommendedName>
        <fullName evidence="1">Thioredoxin domain-containing protein</fullName>
    </recommendedName>
</protein>
<reference evidence="2 3" key="1">
    <citation type="journal article" date="2015" name="Microbiome">
        <title>Genomic resolution of linkages in carbon, nitrogen, and sulfur cycling among widespread estuary sediment bacteria.</title>
        <authorList>
            <person name="Baker B.J."/>
            <person name="Lazar C.S."/>
            <person name="Teske A.P."/>
            <person name="Dick G.J."/>
        </authorList>
    </citation>
    <scope>NUCLEOTIDE SEQUENCE [LARGE SCALE GENOMIC DNA]</scope>
    <source>
        <strain evidence="2">SM23_40</strain>
    </source>
</reference>
<dbReference type="AlphaFoldDB" id="A0A0S8GBV0"/>
<dbReference type="InterPro" id="IPR050553">
    <property type="entry name" value="Thioredoxin_ResA/DsbE_sf"/>
</dbReference>
<dbReference type="InterPro" id="IPR000866">
    <property type="entry name" value="AhpC/TSA"/>
</dbReference>
<organism evidence="2 3">
    <name type="scientific">candidate division TA06 bacterium SM23_40</name>
    <dbReference type="NCBI Taxonomy" id="1703774"/>
    <lineage>
        <taxon>Bacteria</taxon>
        <taxon>Bacteria division TA06</taxon>
    </lineage>
</organism>
<proteinExistence type="predicted"/>
<evidence type="ECO:0000313" key="2">
    <source>
        <dbReference type="EMBL" id="KPK70479.1"/>
    </source>
</evidence>
<evidence type="ECO:0000313" key="3">
    <source>
        <dbReference type="Proteomes" id="UP000051717"/>
    </source>
</evidence>
<comment type="caution">
    <text evidence="2">The sequence shown here is derived from an EMBL/GenBank/DDBJ whole genome shotgun (WGS) entry which is preliminary data.</text>
</comment>
<dbReference type="CDD" id="cd02966">
    <property type="entry name" value="TlpA_like_family"/>
    <property type="match status" value="1"/>
</dbReference>
<dbReference type="PANTHER" id="PTHR42852">
    <property type="entry name" value="THIOL:DISULFIDE INTERCHANGE PROTEIN DSBE"/>
    <property type="match status" value="1"/>
</dbReference>
<feature type="domain" description="Thioredoxin" evidence="1">
    <location>
        <begin position="55"/>
        <end position="198"/>
    </location>
</feature>
<dbReference type="Pfam" id="PF00578">
    <property type="entry name" value="AhpC-TSA"/>
    <property type="match status" value="1"/>
</dbReference>
<name>A0A0S8GBV0_UNCT6</name>
<evidence type="ECO:0000259" key="1">
    <source>
        <dbReference type="PROSITE" id="PS51352"/>
    </source>
</evidence>